<evidence type="ECO:0000313" key="2">
    <source>
        <dbReference type="EMBL" id="APW64314.1"/>
    </source>
</evidence>
<dbReference type="OrthoDB" id="290413at2"/>
<dbReference type="RefSeq" id="WP_076351862.1">
    <property type="nucleotide sequence ID" value="NZ_CP019084.1"/>
</dbReference>
<keyword evidence="1" id="KW-0472">Membrane</keyword>
<dbReference type="KEGG" id="pbor:BSF38_20032"/>
<evidence type="ECO:0000256" key="1">
    <source>
        <dbReference type="SAM" id="Phobius"/>
    </source>
</evidence>
<dbReference type="Proteomes" id="UP000186309">
    <property type="component" value="Plasmid PALBO2"/>
</dbReference>
<accession>A0A1U7CZE8</accession>
<keyword evidence="1" id="KW-0812">Transmembrane</keyword>
<sequence length="91" mass="10143">MRQNWKRRRPDDLISAAELASFVYCPEQWRLEQALGLAPTNQAERKAGERHHDRKAVAEQIAGGSINLGRRLAAAAIALAVAGVLLLWGWR</sequence>
<keyword evidence="2" id="KW-0614">Plasmid</keyword>
<name>A0A1U7CZE8_9BACT</name>
<geneLocation type="plasmid" evidence="3">
    <name>palbo2</name>
</geneLocation>
<evidence type="ECO:0000313" key="3">
    <source>
        <dbReference type="Proteomes" id="UP000186309"/>
    </source>
</evidence>
<keyword evidence="1" id="KW-1133">Transmembrane helix</keyword>
<feature type="transmembrane region" description="Helical" evidence="1">
    <location>
        <begin position="72"/>
        <end position="90"/>
    </location>
</feature>
<keyword evidence="3" id="KW-1185">Reference proteome</keyword>
<reference evidence="2 3" key="1">
    <citation type="submission" date="2016-12" db="EMBL/GenBank/DDBJ databases">
        <title>Comparative genomics of four Isosphaeraceae planctomycetes: a common pool of plasmids and glycoside hydrolase genes.</title>
        <authorList>
            <person name="Ivanova A."/>
        </authorList>
    </citation>
    <scope>NUCLEOTIDE SEQUENCE [LARGE SCALE GENOMIC DNA]</scope>
    <source>
        <strain evidence="2 3">PX4</strain>
        <plasmid evidence="3">palbo2</plasmid>
    </source>
</reference>
<organism evidence="2 3">
    <name type="scientific">Paludisphaera borealis</name>
    <dbReference type="NCBI Taxonomy" id="1387353"/>
    <lineage>
        <taxon>Bacteria</taxon>
        <taxon>Pseudomonadati</taxon>
        <taxon>Planctomycetota</taxon>
        <taxon>Planctomycetia</taxon>
        <taxon>Isosphaerales</taxon>
        <taxon>Isosphaeraceae</taxon>
        <taxon>Paludisphaera</taxon>
    </lineage>
</organism>
<dbReference type="AlphaFoldDB" id="A0A1U7CZE8"/>
<dbReference type="EMBL" id="CP019084">
    <property type="protein sequence ID" value="APW64314.1"/>
    <property type="molecule type" value="Genomic_DNA"/>
</dbReference>
<proteinExistence type="predicted"/>
<protein>
    <submittedName>
        <fullName evidence="2">Uncharacterized protein</fullName>
    </submittedName>
</protein>
<gene>
    <name evidence="2" type="ORF">BSF38_20032</name>
</gene>